<reference evidence="6" key="1">
    <citation type="submission" date="2017-05" db="UniProtKB">
        <authorList>
            <consortium name="EnsemblMetazoa"/>
        </authorList>
    </citation>
    <scope>IDENTIFICATION</scope>
</reference>
<dbReference type="PROSITE" id="PS50016">
    <property type="entry name" value="ZF_PHD_2"/>
    <property type="match status" value="1"/>
</dbReference>
<dbReference type="InterPro" id="IPR001965">
    <property type="entry name" value="Znf_PHD"/>
</dbReference>
<evidence type="ECO:0000256" key="2">
    <source>
        <dbReference type="ARBA" id="ARBA00022771"/>
    </source>
</evidence>
<keyword evidence="2 4" id="KW-0863">Zinc-finger</keyword>
<keyword evidence="3" id="KW-0862">Zinc</keyword>
<sequence length="130" mass="15463">ELLLMFIEESVFYRLLRSGHDLVREHEIEVVIENMPDELVDIEIDEISKDIRKYFDSDAWSQLIYTVTTKKQEWKCHLCTNITSKMNMVQCDGQCSLWFHWNCVNILEEPENEWFCDSCKTNTSNFDTGI</sequence>
<organism evidence="6">
    <name type="scientific">Amphimedon queenslandica</name>
    <name type="common">Sponge</name>
    <dbReference type="NCBI Taxonomy" id="400682"/>
    <lineage>
        <taxon>Eukaryota</taxon>
        <taxon>Metazoa</taxon>
        <taxon>Porifera</taxon>
        <taxon>Demospongiae</taxon>
        <taxon>Heteroscleromorpha</taxon>
        <taxon>Haplosclerida</taxon>
        <taxon>Niphatidae</taxon>
        <taxon>Amphimedon</taxon>
    </lineage>
</organism>
<dbReference type="InterPro" id="IPR019787">
    <property type="entry name" value="Znf_PHD-finger"/>
</dbReference>
<dbReference type="EnsemblMetazoa" id="Aqu2.1.02345_001">
    <property type="protein sequence ID" value="Aqu2.1.02345_001"/>
    <property type="gene ID" value="Aqu2.1.02345"/>
</dbReference>
<dbReference type="SMART" id="SM00249">
    <property type="entry name" value="PHD"/>
    <property type="match status" value="1"/>
</dbReference>
<dbReference type="InterPro" id="IPR013083">
    <property type="entry name" value="Znf_RING/FYVE/PHD"/>
</dbReference>
<dbReference type="STRING" id="400682.A0A1X7SJU9"/>
<dbReference type="Pfam" id="PF00628">
    <property type="entry name" value="PHD"/>
    <property type="match status" value="1"/>
</dbReference>
<dbReference type="Gene3D" id="3.30.40.10">
    <property type="entry name" value="Zinc/RING finger domain, C3HC4 (zinc finger)"/>
    <property type="match status" value="1"/>
</dbReference>
<evidence type="ECO:0000256" key="1">
    <source>
        <dbReference type="ARBA" id="ARBA00022723"/>
    </source>
</evidence>
<dbReference type="InterPro" id="IPR011011">
    <property type="entry name" value="Znf_FYVE_PHD"/>
</dbReference>
<dbReference type="InParanoid" id="A0A1X7SJU9"/>
<proteinExistence type="predicted"/>
<accession>A0A1X7SJU9</accession>
<feature type="domain" description="PHD-type" evidence="5">
    <location>
        <begin position="73"/>
        <end position="122"/>
    </location>
</feature>
<evidence type="ECO:0000256" key="4">
    <source>
        <dbReference type="PROSITE-ProRule" id="PRU00146"/>
    </source>
</evidence>
<evidence type="ECO:0000256" key="3">
    <source>
        <dbReference type="ARBA" id="ARBA00022833"/>
    </source>
</evidence>
<dbReference type="OrthoDB" id="7478244at2759"/>
<evidence type="ECO:0000259" key="5">
    <source>
        <dbReference type="PROSITE" id="PS50016"/>
    </source>
</evidence>
<dbReference type="GO" id="GO:0008270">
    <property type="term" value="F:zinc ion binding"/>
    <property type="evidence" value="ECO:0007669"/>
    <property type="project" value="UniProtKB-KW"/>
</dbReference>
<keyword evidence="1" id="KW-0479">Metal-binding</keyword>
<evidence type="ECO:0000313" key="6">
    <source>
        <dbReference type="EnsemblMetazoa" id="Aqu2.1.02345_001"/>
    </source>
</evidence>
<dbReference type="SUPFAM" id="SSF57903">
    <property type="entry name" value="FYVE/PHD zinc finger"/>
    <property type="match status" value="1"/>
</dbReference>
<protein>
    <recommendedName>
        <fullName evidence="5">PHD-type domain-containing protein</fullName>
    </recommendedName>
</protein>
<dbReference type="AlphaFoldDB" id="A0A1X7SJU9"/>
<dbReference type="PROSITE" id="PS01359">
    <property type="entry name" value="ZF_PHD_1"/>
    <property type="match status" value="1"/>
</dbReference>
<dbReference type="InterPro" id="IPR019786">
    <property type="entry name" value="Zinc_finger_PHD-type_CS"/>
</dbReference>
<name>A0A1X7SJU9_AMPQE</name>